<gene>
    <name evidence="1" type="ORF">E2C01_074456</name>
</gene>
<name>A0A5B7I831_PORTR</name>
<dbReference type="Proteomes" id="UP000324222">
    <property type="component" value="Unassembled WGS sequence"/>
</dbReference>
<dbReference type="EMBL" id="VSRR010052400">
    <property type="protein sequence ID" value="MPC79902.1"/>
    <property type="molecule type" value="Genomic_DNA"/>
</dbReference>
<protein>
    <submittedName>
        <fullName evidence="1">Uncharacterized protein</fullName>
    </submittedName>
</protein>
<organism evidence="1 2">
    <name type="scientific">Portunus trituberculatus</name>
    <name type="common">Swimming crab</name>
    <name type="synonym">Neptunus trituberculatus</name>
    <dbReference type="NCBI Taxonomy" id="210409"/>
    <lineage>
        <taxon>Eukaryota</taxon>
        <taxon>Metazoa</taxon>
        <taxon>Ecdysozoa</taxon>
        <taxon>Arthropoda</taxon>
        <taxon>Crustacea</taxon>
        <taxon>Multicrustacea</taxon>
        <taxon>Malacostraca</taxon>
        <taxon>Eumalacostraca</taxon>
        <taxon>Eucarida</taxon>
        <taxon>Decapoda</taxon>
        <taxon>Pleocyemata</taxon>
        <taxon>Brachyura</taxon>
        <taxon>Eubrachyura</taxon>
        <taxon>Portunoidea</taxon>
        <taxon>Portunidae</taxon>
        <taxon>Portuninae</taxon>
        <taxon>Portunus</taxon>
    </lineage>
</organism>
<sequence>MEARHGTEEVNIMSIFNWSLWKVEMVREQSVSGYRSRLSRCSFDKTFCPEDLFLYRFFTHFTGGERSLGSASMGLLRGKPHLRPLLSTLLGHGIVQM</sequence>
<evidence type="ECO:0000313" key="1">
    <source>
        <dbReference type="EMBL" id="MPC79902.1"/>
    </source>
</evidence>
<evidence type="ECO:0000313" key="2">
    <source>
        <dbReference type="Proteomes" id="UP000324222"/>
    </source>
</evidence>
<dbReference type="AlphaFoldDB" id="A0A5B7I831"/>
<proteinExistence type="predicted"/>
<accession>A0A5B7I831</accession>
<reference evidence="1 2" key="1">
    <citation type="submission" date="2019-05" db="EMBL/GenBank/DDBJ databases">
        <title>Another draft genome of Portunus trituberculatus and its Hox gene families provides insights of decapod evolution.</title>
        <authorList>
            <person name="Jeong J.-H."/>
            <person name="Song I."/>
            <person name="Kim S."/>
            <person name="Choi T."/>
            <person name="Kim D."/>
            <person name="Ryu S."/>
            <person name="Kim W."/>
        </authorList>
    </citation>
    <scope>NUCLEOTIDE SEQUENCE [LARGE SCALE GENOMIC DNA]</scope>
    <source>
        <tissue evidence="1">Muscle</tissue>
    </source>
</reference>
<keyword evidence="2" id="KW-1185">Reference proteome</keyword>
<comment type="caution">
    <text evidence="1">The sequence shown here is derived from an EMBL/GenBank/DDBJ whole genome shotgun (WGS) entry which is preliminary data.</text>
</comment>